<dbReference type="InterPro" id="IPR052907">
    <property type="entry name" value="Beta-lactamase/esterase"/>
</dbReference>
<comment type="caution">
    <text evidence="3">The sequence shown here is derived from an EMBL/GenBank/DDBJ whole genome shotgun (WGS) entry which is preliminary data.</text>
</comment>
<evidence type="ECO:0000259" key="2">
    <source>
        <dbReference type="Pfam" id="PF00144"/>
    </source>
</evidence>
<dbReference type="AlphaFoldDB" id="A0AAD9UI75"/>
<dbReference type="Proteomes" id="UP001209878">
    <property type="component" value="Unassembled WGS sequence"/>
</dbReference>
<dbReference type="InterPro" id="IPR012338">
    <property type="entry name" value="Beta-lactam/transpept-like"/>
</dbReference>
<dbReference type="Pfam" id="PF00144">
    <property type="entry name" value="Beta-lactamase"/>
    <property type="match status" value="1"/>
</dbReference>
<organism evidence="3 4">
    <name type="scientific">Ridgeia piscesae</name>
    <name type="common">Tubeworm</name>
    <dbReference type="NCBI Taxonomy" id="27915"/>
    <lineage>
        <taxon>Eukaryota</taxon>
        <taxon>Metazoa</taxon>
        <taxon>Spiralia</taxon>
        <taxon>Lophotrochozoa</taxon>
        <taxon>Annelida</taxon>
        <taxon>Polychaeta</taxon>
        <taxon>Sedentaria</taxon>
        <taxon>Canalipalpata</taxon>
        <taxon>Sabellida</taxon>
        <taxon>Siboglinidae</taxon>
        <taxon>Ridgeia</taxon>
    </lineage>
</organism>
<dbReference type="PANTHER" id="PTHR43319:SF3">
    <property type="entry name" value="BETA-LACTAMASE-RELATED DOMAIN-CONTAINING PROTEIN"/>
    <property type="match status" value="1"/>
</dbReference>
<dbReference type="EMBL" id="JAODUO010000080">
    <property type="protein sequence ID" value="KAK2190434.1"/>
    <property type="molecule type" value="Genomic_DNA"/>
</dbReference>
<feature type="domain" description="Beta-lactamase-related" evidence="2">
    <location>
        <begin position="44"/>
        <end position="398"/>
    </location>
</feature>
<evidence type="ECO:0000313" key="4">
    <source>
        <dbReference type="Proteomes" id="UP001209878"/>
    </source>
</evidence>
<name>A0AAD9UI75_RIDPI</name>
<keyword evidence="4" id="KW-1185">Reference proteome</keyword>
<evidence type="ECO:0000256" key="1">
    <source>
        <dbReference type="SAM" id="Phobius"/>
    </source>
</evidence>
<dbReference type="Gene3D" id="3.40.710.10">
    <property type="entry name" value="DD-peptidase/beta-lactamase superfamily"/>
    <property type="match status" value="1"/>
</dbReference>
<keyword evidence="1" id="KW-1133">Transmembrane helix</keyword>
<keyword evidence="1" id="KW-0472">Membrane</keyword>
<keyword evidence="1" id="KW-0812">Transmembrane</keyword>
<sequence>MLDSWIPTVVGVFVVWVVSVSHYVFEKKTQTICNGFVAIGWNPVAQLFRDQIESGELKGGALSVYHKGELVVEMYGGLADPHSTLEWERHTLSQAYSTTKGIVAVVMAMLVDRGLISYLDPISKHWPEFAAQGKGSITVEQLLSHRAGLPVIDQDFSMFDILMEPVKLSKILATQKPIWEPGTQHGYHGVTFGLYVDQLVKRVDPYHRDLYKFFHEEIAVPFEIDFYIGLPKEENYRCAKAFEFSLFSSDMLIASRYYRLLYTYLTDVDSLINKQLHNPPEMKMDLENSPLYREIPCGSTHGFGTATSIAKLYGILASGGIYKGKQLLSKNAISRLMEPLSVGFDSVLRMDVTYGRGVTLREVQPSGYMFGAPGAGGQMGYSDPSHRLGIGFLTNYKSIFAIGDDPRYLELEQAIYACAKE</sequence>
<dbReference type="InterPro" id="IPR001466">
    <property type="entry name" value="Beta-lactam-related"/>
</dbReference>
<dbReference type="SUPFAM" id="SSF56601">
    <property type="entry name" value="beta-lactamase/transpeptidase-like"/>
    <property type="match status" value="1"/>
</dbReference>
<accession>A0AAD9UI75</accession>
<feature type="transmembrane region" description="Helical" evidence="1">
    <location>
        <begin position="6"/>
        <end position="25"/>
    </location>
</feature>
<reference evidence="3" key="1">
    <citation type="journal article" date="2023" name="Mol. Biol. Evol.">
        <title>Third-Generation Sequencing Reveals the Adaptive Role of the Epigenome in Three Deep-Sea Polychaetes.</title>
        <authorList>
            <person name="Perez M."/>
            <person name="Aroh O."/>
            <person name="Sun Y."/>
            <person name="Lan Y."/>
            <person name="Juniper S.K."/>
            <person name="Young C.R."/>
            <person name="Angers B."/>
            <person name="Qian P.Y."/>
        </authorList>
    </citation>
    <scope>NUCLEOTIDE SEQUENCE</scope>
    <source>
        <strain evidence="3">R07B-5</strain>
    </source>
</reference>
<proteinExistence type="predicted"/>
<dbReference type="PANTHER" id="PTHR43319">
    <property type="entry name" value="BETA-LACTAMASE-RELATED"/>
    <property type="match status" value="1"/>
</dbReference>
<gene>
    <name evidence="3" type="ORF">NP493_80g04028</name>
</gene>
<evidence type="ECO:0000313" key="3">
    <source>
        <dbReference type="EMBL" id="KAK2190434.1"/>
    </source>
</evidence>
<protein>
    <recommendedName>
        <fullName evidence="2">Beta-lactamase-related domain-containing protein</fullName>
    </recommendedName>
</protein>